<gene>
    <name evidence="2" type="ORF">F0919_09230</name>
</gene>
<keyword evidence="1" id="KW-0732">Signal</keyword>
<name>A0A5M6CK20_9BACT</name>
<evidence type="ECO:0000313" key="3">
    <source>
        <dbReference type="Proteomes" id="UP000323632"/>
    </source>
</evidence>
<evidence type="ECO:0000313" key="2">
    <source>
        <dbReference type="EMBL" id="KAA5534780.1"/>
    </source>
</evidence>
<protein>
    <submittedName>
        <fullName evidence="2">Uncharacterized protein</fullName>
    </submittedName>
</protein>
<dbReference type="PROSITE" id="PS51257">
    <property type="entry name" value="PROKAR_LIPOPROTEIN"/>
    <property type="match status" value="1"/>
</dbReference>
<dbReference type="EMBL" id="VWSH01000002">
    <property type="protein sequence ID" value="KAA5534780.1"/>
    <property type="molecule type" value="Genomic_DNA"/>
</dbReference>
<reference evidence="2 3" key="1">
    <citation type="submission" date="2019-09" db="EMBL/GenBank/DDBJ databases">
        <title>Genome sequence and assembly of Taibaiella sp.</title>
        <authorList>
            <person name="Chhetri G."/>
        </authorList>
    </citation>
    <scope>NUCLEOTIDE SEQUENCE [LARGE SCALE GENOMIC DNA]</scope>
    <source>
        <strain evidence="2 3">KVB11</strain>
    </source>
</reference>
<comment type="caution">
    <text evidence="2">The sequence shown here is derived from an EMBL/GenBank/DDBJ whole genome shotgun (WGS) entry which is preliminary data.</text>
</comment>
<feature type="chain" id="PRO_5024456837" evidence="1">
    <location>
        <begin position="21"/>
        <end position="559"/>
    </location>
</feature>
<organism evidence="2 3">
    <name type="scientific">Taibaiella lutea</name>
    <dbReference type="NCBI Taxonomy" id="2608001"/>
    <lineage>
        <taxon>Bacteria</taxon>
        <taxon>Pseudomonadati</taxon>
        <taxon>Bacteroidota</taxon>
        <taxon>Chitinophagia</taxon>
        <taxon>Chitinophagales</taxon>
        <taxon>Chitinophagaceae</taxon>
        <taxon>Taibaiella</taxon>
    </lineage>
</organism>
<keyword evidence="3" id="KW-1185">Reference proteome</keyword>
<proteinExistence type="predicted"/>
<dbReference type="AlphaFoldDB" id="A0A5M6CK20"/>
<dbReference type="RefSeq" id="WP_150032459.1">
    <property type="nucleotide sequence ID" value="NZ_VWSH01000002.1"/>
</dbReference>
<dbReference type="Proteomes" id="UP000323632">
    <property type="component" value="Unassembled WGS sequence"/>
</dbReference>
<evidence type="ECO:0000256" key="1">
    <source>
        <dbReference type="SAM" id="SignalP"/>
    </source>
</evidence>
<sequence>MRKKLWCAAVIGGIVALSLAGCKKRNTAEPGETPATAKLMSGGGTAANDGPTVLGNKLINPYTVANMEQGKRSLAAKGIHPQQTFTVKETHLYVKFKPANEDEYNELMSDNSLDLVDFPLDYDIQVVGNGYREPGLDESTPTPQYATLPSGFRFNENINFEILDRLYLPELDPELEDDYTYIQQLLYETYGMNAPNDRFTRFKRVDDQLMDSGGGGSDGFVQVFDTRLNRMVPLKGADILTLNGMAFYHGTTDNNGEYWLDNWYSGNAIVLVKMRKNDFTIRKNFFDNAYVARQANGTYCDIDIQSGMERMFATMFRAAYRYNYGDVGGLQRPTRPVFKQILVGADAIATGGSGINNIAWPKLKVWRYHNNGSECGTDEIFSTTIHELAHTAHVKTMDLGSIDYVYLTDQIRESWCVAVEWFVTGMEYKENGLVATSPGAFDGYGERKYDPSNPPQYPNRFAYQYWNANLGNDYTSLFINLIDDFNENGVWFPNVALFGQVNDQVSGYTLQSIESSILKFVARTHPSGGPYPNSLSELLKINKPNGVTDAQIDLLLSSY</sequence>
<accession>A0A5M6CK20</accession>
<feature type="signal peptide" evidence="1">
    <location>
        <begin position="1"/>
        <end position="20"/>
    </location>
</feature>